<dbReference type="Gene3D" id="3.30.420.10">
    <property type="entry name" value="Ribonuclease H-like superfamily/Ribonuclease H"/>
    <property type="match status" value="1"/>
</dbReference>
<feature type="compositionally biased region" description="Pro residues" evidence="2">
    <location>
        <begin position="36"/>
        <end position="53"/>
    </location>
</feature>
<dbReference type="PANTHER" id="PTHR47723">
    <property type="entry name" value="OS05G0353850 PROTEIN"/>
    <property type="match status" value="1"/>
</dbReference>
<feature type="domain" description="RNase H type-1" evidence="5">
    <location>
        <begin position="449"/>
        <end position="567"/>
    </location>
</feature>
<feature type="compositionally biased region" description="Pro residues" evidence="2">
    <location>
        <begin position="60"/>
        <end position="74"/>
    </location>
</feature>
<dbReference type="PROSITE" id="PS51808">
    <property type="entry name" value="CHCH"/>
    <property type="match status" value="1"/>
</dbReference>
<keyword evidence="1" id="KW-1015">Disulfide bond</keyword>
<evidence type="ECO:0000256" key="2">
    <source>
        <dbReference type="SAM" id="MobiDB-lite"/>
    </source>
</evidence>
<feature type="region of interest" description="Disordered" evidence="2">
    <location>
        <begin position="1"/>
        <end position="89"/>
    </location>
</feature>
<evidence type="ECO:0000256" key="3">
    <source>
        <dbReference type="SAM" id="Phobius"/>
    </source>
</evidence>
<dbReference type="InterPro" id="IPR036397">
    <property type="entry name" value="RNaseH_sf"/>
</dbReference>
<keyword evidence="3" id="KW-0472">Membrane</keyword>
<feature type="compositionally biased region" description="Low complexity" evidence="2">
    <location>
        <begin position="75"/>
        <end position="84"/>
    </location>
</feature>
<protein>
    <submittedName>
        <fullName evidence="6">TB2/DP1/HVA22-related protein</fullName>
    </submittedName>
</protein>
<dbReference type="STRING" id="210143.A0A1R3FY98"/>
<keyword evidence="3" id="KW-1133">Transmembrane helix</keyword>
<proteinExistence type="predicted"/>
<feature type="transmembrane region" description="Helical" evidence="3">
    <location>
        <begin position="227"/>
        <end position="247"/>
    </location>
</feature>
<feature type="transmembrane region" description="Helical" evidence="3">
    <location>
        <begin position="259"/>
        <end position="276"/>
    </location>
</feature>
<dbReference type="PANTHER" id="PTHR47723:SF22">
    <property type="entry name" value="RNASE H TYPE-1 DOMAIN-CONTAINING PROTEIN"/>
    <property type="match status" value="1"/>
</dbReference>
<dbReference type="CDD" id="cd06222">
    <property type="entry name" value="RNase_H_like"/>
    <property type="match status" value="1"/>
</dbReference>
<sequence>MPRRSRSSGGSSGGWSAPRPRPRPRPRAAAARAPSSNPPPTPKPASNPPPTPKPAASAAPPIPKHASNPPPTPKPAASAPRPAAVQRESGGFGASIADGLAWGIGSSMGHRAAEAILGPRVVRHETVAAPESAAAATAAPAPNTNSMASSDACGGQSKALMECLNNYQSDISKCQFYMDVLQECRKSSGLGANNELKLRPSFNLIYPLYVSIRTVETGSSLKNQQCLTYWVLFALITMVELTLGEVLKWFPFWPYAKGFAIILLVTPYFGGASYVFKHLVEPYFIKQIRNIRFFPNKKGIALEAQNVIVDDADTSRLKNGPKLDELSANRGKFGCSSDIGDVTCSWSTHPKRFQKECSCVLCLISTSSEKCLKKHLPGKKHKTKEDEVRADKPASKVTCEVSSMPKKAQRVVFLGKLNLERWNGLINPITRSIRCCKWKKPEMGCIKLNTDGSVDLENAGFGGLLRDYKGDPLCAFVSKAPENDIFLVELWAIWRGLVLASGLGIKVIWVESDSLSVVKTINRQQACGSKSSGYLKQIWKLLSKFDSYRVTHSWRETNKAADHLSRMILKENDVVLWPAEFPDILHNIIKDDAQGKIYFRSVKF</sequence>
<gene>
    <name evidence="6" type="ORF">CCACVL1_30243</name>
</gene>
<dbReference type="Proteomes" id="UP000188268">
    <property type="component" value="Unassembled WGS sequence"/>
</dbReference>
<evidence type="ECO:0000259" key="5">
    <source>
        <dbReference type="Pfam" id="PF13456"/>
    </source>
</evidence>
<dbReference type="InterPro" id="IPR010625">
    <property type="entry name" value="CHCH"/>
</dbReference>
<dbReference type="EMBL" id="AWWV01016031">
    <property type="protein sequence ID" value="OMO50802.1"/>
    <property type="molecule type" value="Genomic_DNA"/>
</dbReference>
<feature type="domain" description="CHCH" evidence="4">
    <location>
        <begin position="153"/>
        <end position="186"/>
    </location>
</feature>
<dbReference type="GO" id="GO:0003676">
    <property type="term" value="F:nucleic acid binding"/>
    <property type="evidence" value="ECO:0007669"/>
    <property type="project" value="InterPro"/>
</dbReference>
<evidence type="ECO:0000259" key="4">
    <source>
        <dbReference type="Pfam" id="PF06747"/>
    </source>
</evidence>
<dbReference type="Pfam" id="PF03134">
    <property type="entry name" value="TB2_DP1_HVA22"/>
    <property type="match status" value="1"/>
</dbReference>
<dbReference type="GO" id="GO:0004523">
    <property type="term" value="F:RNA-DNA hybrid ribonuclease activity"/>
    <property type="evidence" value="ECO:0007669"/>
    <property type="project" value="InterPro"/>
</dbReference>
<dbReference type="InterPro" id="IPR004345">
    <property type="entry name" value="TB2_DP1_HVA22"/>
</dbReference>
<evidence type="ECO:0000313" key="6">
    <source>
        <dbReference type="EMBL" id="OMO50802.1"/>
    </source>
</evidence>
<accession>A0A1R3FY98</accession>
<dbReference type="Pfam" id="PF13456">
    <property type="entry name" value="RVT_3"/>
    <property type="match status" value="1"/>
</dbReference>
<evidence type="ECO:0000313" key="7">
    <source>
        <dbReference type="Proteomes" id="UP000188268"/>
    </source>
</evidence>
<dbReference type="InterPro" id="IPR009069">
    <property type="entry name" value="Cys_alpha_HP_mot_SF"/>
</dbReference>
<dbReference type="AlphaFoldDB" id="A0A1R3FY98"/>
<dbReference type="Gramene" id="OMO50802">
    <property type="protein sequence ID" value="OMO50802"/>
    <property type="gene ID" value="CCACVL1_30243"/>
</dbReference>
<keyword evidence="3" id="KW-0812">Transmembrane</keyword>
<comment type="caution">
    <text evidence="6">The sequence shown here is derived from an EMBL/GenBank/DDBJ whole genome shotgun (WGS) entry which is preliminary data.</text>
</comment>
<dbReference type="InterPro" id="IPR053151">
    <property type="entry name" value="RNase_H-like"/>
</dbReference>
<keyword evidence="7" id="KW-1185">Reference proteome</keyword>
<dbReference type="Pfam" id="PF06747">
    <property type="entry name" value="CHCH"/>
    <property type="match status" value="1"/>
</dbReference>
<reference evidence="6 7" key="1">
    <citation type="submission" date="2013-09" db="EMBL/GenBank/DDBJ databases">
        <title>Corchorus capsularis genome sequencing.</title>
        <authorList>
            <person name="Alam M."/>
            <person name="Haque M.S."/>
            <person name="Islam M.S."/>
            <person name="Emdad E.M."/>
            <person name="Islam M.M."/>
            <person name="Ahmed B."/>
            <person name="Halim A."/>
            <person name="Hossen Q.M.M."/>
            <person name="Hossain M.Z."/>
            <person name="Ahmed R."/>
            <person name="Khan M.M."/>
            <person name="Islam R."/>
            <person name="Rashid M.M."/>
            <person name="Khan S.A."/>
            <person name="Rahman M.S."/>
            <person name="Alam M."/>
        </authorList>
    </citation>
    <scope>NUCLEOTIDE SEQUENCE [LARGE SCALE GENOMIC DNA]</scope>
    <source>
        <strain evidence="7">cv. CVL-1</strain>
        <tissue evidence="6">Whole seedling</tissue>
    </source>
</reference>
<dbReference type="InterPro" id="IPR012337">
    <property type="entry name" value="RNaseH-like_sf"/>
</dbReference>
<dbReference type="SUPFAM" id="SSF53098">
    <property type="entry name" value="Ribonuclease H-like"/>
    <property type="match status" value="1"/>
</dbReference>
<evidence type="ECO:0000256" key="1">
    <source>
        <dbReference type="ARBA" id="ARBA00023157"/>
    </source>
</evidence>
<organism evidence="6 7">
    <name type="scientific">Corchorus capsularis</name>
    <name type="common">Jute</name>
    <dbReference type="NCBI Taxonomy" id="210143"/>
    <lineage>
        <taxon>Eukaryota</taxon>
        <taxon>Viridiplantae</taxon>
        <taxon>Streptophyta</taxon>
        <taxon>Embryophyta</taxon>
        <taxon>Tracheophyta</taxon>
        <taxon>Spermatophyta</taxon>
        <taxon>Magnoliopsida</taxon>
        <taxon>eudicotyledons</taxon>
        <taxon>Gunneridae</taxon>
        <taxon>Pentapetalae</taxon>
        <taxon>rosids</taxon>
        <taxon>malvids</taxon>
        <taxon>Malvales</taxon>
        <taxon>Malvaceae</taxon>
        <taxon>Grewioideae</taxon>
        <taxon>Apeibeae</taxon>
        <taxon>Corchorus</taxon>
    </lineage>
</organism>
<dbReference type="SUPFAM" id="SSF47072">
    <property type="entry name" value="Cysteine alpha-hairpin motif"/>
    <property type="match status" value="1"/>
</dbReference>
<name>A0A1R3FY98_COCAP</name>
<dbReference type="InterPro" id="IPR044730">
    <property type="entry name" value="RNase_H-like_dom_plant"/>
</dbReference>
<dbReference type="InterPro" id="IPR002156">
    <property type="entry name" value="RNaseH_domain"/>
</dbReference>
<dbReference type="OrthoDB" id="966939at2759"/>
<dbReference type="OMA" id="NQMARAN"/>